<feature type="transmembrane region" description="Helical" evidence="2">
    <location>
        <begin position="638"/>
        <end position="661"/>
    </location>
</feature>
<proteinExistence type="predicted"/>
<feature type="transmembrane region" description="Helical" evidence="2">
    <location>
        <begin position="427"/>
        <end position="449"/>
    </location>
</feature>
<keyword evidence="2" id="KW-1133">Transmembrane helix</keyword>
<dbReference type="OrthoDB" id="5317690at2"/>
<sequence>MESITQSKSSLTKSPKKSPSTKSSPTKKFLFILGIVFICFCIAFLSLNQISKTRISQAHIQLLQIDSKAESKATKQSNKSPNISFSYQAKLIFSDNLFRFQNNFSNIEIVNISWNQNLDSAHFRDIYLDGRILHFTSPQQIQDNRIQDNKAKHTPDDTIQNNTTQTPIILGTLSYKTHFLISFFWTMCLYFVVIIFLWFAGLQLFKLSQNFRQNLPQKLVTSAPPPLEKKDIYFLIGAFLLCAFVCGFTFWLGFPGYHIIGDTYYSIALIKSNWHPVFISYVLQFLYIIFGKHLYYLFLFNLIPFYCGIFFLMAGFYLRFKAPILAIALILISGIGNIYFQNFVQYHSFSLPMMLFCMYSMILFLLLVNLRSKALTTALWICVFIIMFFALLWRHNAIFSVFPAFFVICYIYLQGRDLSHKAFVKKYIALLCASAILALSIVIIIPKLLSHGVAYPTNPTFLHQIAGACVSANNESCFKPEWYMPNKTFEDVKNAYQKYPTSADVLNVPWWNENERVFKHERLKGLHTMWIQAILKYPKNFLHHELRFIKAMWIQNPGWIFNAQGLQDKGSHPWHAQIVQDFPENEKNITLSPLQERIYSALYANLPRFNHIYGVSMGTILLLISSILLCLKRFRNALLVFTFSVSFASFFSALFIALFTPVNETRYMSLVLPLSIVALLGFIAFLYTMRTEKVRS</sequence>
<dbReference type="STRING" id="1325130.HFN_1465"/>
<keyword evidence="2" id="KW-0812">Transmembrane</keyword>
<dbReference type="eggNOG" id="ENOG5033TU1">
    <property type="taxonomic scope" value="Bacteria"/>
</dbReference>
<organism evidence="3 4">
    <name type="scientific">Helicobacter fennelliae MRY12-0050</name>
    <dbReference type="NCBI Taxonomy" id="1325130"/>
    <lineage>
        <taxon>Bacteria</taxon>
        <taxon>Pseudomonadati</taxon>
        <taxon>Campylobacterota</taxon>
        <taxon>Epsilonproteobacteria</taxon>
        <taxon>Campylobacterales</taxon>
        <taxon>Helicobacteraceae</taxon>
        <taxon>Helicobacter</taxon>
    </lineage>
</organism>
<reference evidence="3" key="1">
    <citation type="journal article" date="2013" name="Genome Announc.">
        <title>Draft Genome Sequence of Helicobacter fennelliae Strain MRY12-0050, Isolated from a Bacteremia Patient.</title>
        <authorList>
            <person name="Rimbara E."/>
            <person name="Matsui M."/>
            <person name="Mori S."/>
            <person name="Suzuki S."/>
            <person name="Suzuki M."/>
            <person name="Kim H."/>
            <person name="Sekizuka T."/>
            <person name="Kuroda M."/>
            <person name="Shibayama K."/>
        </authorList>
    </citation>
    <scope>NUCLEOTIDE SEQUENCE [LARGE SCALE GENOMIC DNA]</scope>
    <source>
        <strain evidence="3">MRY12-0050</strain>
    </source>
</reference>
<feature type="transmembrane region" description="Helical" evidence="2">
    <location>
        <begin position="232"/>
        <end position="254"/>
    </location>
</feature>
<dbReference type="EMBL" id="BASD01000003">
    <property type="protein sequence ID" value="GAD17906.1"/>
    <property type="molecule type" value="Genomic_DNA"/>
</dbReference>
<gene>
    <name evidence="3" type="ORF">HFN_1465</name>
</gene>
<feature type="transmembrane region" description="Helical" evidence="2">
    <location>
        <begin position="274"/>
        <end position="290"/>
    </location>
</feature>
<dbReference type="AlphaFoldDB" id="T1CY78"/>
<accession>T1CY78</accession>
<comment type="caution">
    <text evidence="3">The sequence shown here is derived from an EMBL/GenBank/DDBJ whole genome shotgun (WGS) entry which is preliminary data.</text>
</comment>
<dbReference type="Proteomes" id="UP000018143">
    <property type="component" value="Unassembled WGS sequence"/>
</dbReference>
<evidence type="ECO:0000313" key="3">
    <source>
        <dbReference type="EMBL" id="GAD17906.1"/>
    </source>
</evidence>
<feature type="transmembrane region" description="Helical" evidence="2">
    <location>
        <begin position="397"/>
        <end position="415"/>
    </location>
</feature>
<feature type="transmembrane region" description="Helical" evidence="2">
    <location>
        <begin position="346"/>
        <end position="367"/>
    </location>
</feature>
<feature type="region of interest" description="Disordered" evidence="1">
    <location>
        <begin position="1"/>
        <end position="24"/>
    </location>
</feature>
<dbReference type="RefSeq" id="WP_023946051.1">
    <property type="nucleotide sequence ID" value="NZ_BASD01000003.1"/>
</dbReference>
<feature type="transmembrane region" description="Helical" evidence="2">
    <location>
        <begin position="29"/>
        <end position="47"/>
    </location>
</feature>
<feature type="compositionally biased region" description="Low complexity" evidence="1">
    <location>
        <begin position="7"/>
        <end position="24"/>
    </location>
</feature>
<feature type="transmembrane region" description="Helical" evidence="2">
    <location>
        <begin position="179"/>
        <end position="200"/>
    </location>
</feature>
<feature type="transmembrane region" description="Helical" evidence="2">
    <location>
        <begin position="612"/>
        <end position="631"/>
    </location>
</feature>
<evidence type="ECO:0000256" key="1">
    <source>
        <dbReference type="SAM" id="MobiDB-lite"/>
    </source>
</evidence>
<name>T1CY78_9HELI</name>
<keyword evidence="4" id="KW-1185">Reference proteome</keyword>
<evidence type="ECO:0000313" key="4">
    <source>
        <dbReference type="Proteomes" id="UP000018143"/>
    </source>
</evidence>
<feature type="transmembrane region" description="Helical" evidence="2">
    <location>
        <begin position="667"/>
        <end position="687"/>
    </location>
</feature>
<feature type="transmembrane region" description="Helical" evidence="2">
    <location>
        <begin position="374"/>
        <end position="391"/>
    </location>
</feature>
<feature type="transmembrane region" description="Helical" evidence="2">
    <location>
        <begin position="296"/>
        <end position="317"/>
    </location>
</feature>
<feature type="transmembrane region" description="Helical" evidence="2">
    <location>
        <begin position="324"/>
        <end position="340"/>
    </location>
</feature>
<keyword evidence="2" id="KW-0472">Membrane</keyword>
<protein>
    <submittedName>
        <fullName evidence="3">Uncharacterized protein</fullName>
    </submittedName>
</protein>
<evidence type="ECO:0000256" key="2">
    <source>
        <dbReference type="SAM" id="Phobius"/>
    </source>
</evidence>